<dbReference type="Proteomes" id="UP000256269">
    <property type="component" value="Unassembled WGS sequence"/>
</dbReference>
<evidence type="ECO:0000313" key="2">
    <source>
        <dbReference type="Proteomes" id="UP000256269"/>
    </source>
</evidence>
<accession>A0A3E0GXS2</accession>
<reference evidence="1 2" key="1">
    <citation type="submission" date="2018-08" db="EMBL/GenBank/DDBJ databases">
        <title>Genomic Encyclopedia of Archaeal and Bacterial Type Strains, Phase II (KMG-II): from individual species to whole genera.</title>
        <authorList>
            <person name="Goeker M."/>
        </authorList>
    </citation>
    <scope>NUCLEOTIDE SEQUENCE [LARGE SCALE GENOMIC DNA]</scope>
    <source>
        <strain evidence="1 2">DSM 45791</strain>
    </source>
</reference>
<proteinExistence type="predicted"/>
<keyword evidence="2" id="KW-1185">Reference proteome</keyword>
<dbReference type="AlphaFoldDB" id="A0A3E0GXS2"/>
<comment type="caution">
    <text evidence="1">The sequence shown here is derived from an EMBL/GenBank/DDBJ whole genome shotgun (WGS) entry which is preliminary data.</text>
</comment>
<sequence>MNNPDTTAQSSTTPHDSRCVVTGIADETVVELPGSVTTLRRDAYGLLFFFHMLGWVVTTDAARGVLDDTVRVVAGQPGASTWWCEALLTVSGGTITHGHLHQPNTTRARPFDDVEQGTALLSEYRDELRRWMARAKDNQGVRPQFRARPGDVLGFPARAANVPVIVDHNLGDGHLVVHAVNPDHDKGVHRFGTPYADHELTDGQIRPTVRRRNEHRAVVINAFDTSWIVAQGVAV</sequence>
<gene>
    <name evidence="1" type="ORF">BCF44_12296</name>
</gene>
<name>A0A3E0GXS2_9PSEU</name>
<dbReference type="RefSeq" id="WP_116180887.1">
    <property type="nucleotide sequence ID" value="NZ_CP144376.1"/>
</dbReference>
<organism evidence="1 2">
    <name type="scientific">Kutzneria buriramensis</name>
    <dbReference type="NCBI Taxonomy" id="1045776"/>
    <lineage>
        <taxon>Bacteria</taxon>
        <taxon>Bacillati</taxon>
        <taxon>Actinomycetota</taxon>
        <taxon>Actinomycetes</taxon>
        <taxon>Pseudonocardiales</taxon>
        <taxon>Pseudonocardiaceae</taxon>
        <taxon>Kutzneria</taxon>
    </lineage>
</organism>
<protein>
    <submittedName>
        <fullName evidence="1">Uncharacterized protein</fullName>
    </submittedName>
</protein>
<dbReference type="EMBL" id="QUNO01000022">
    <property type="protein sequence ID" value="REH31073.1"/>
    <property type="molecule type" value="Genomic_DNA"/>
</dbReference>
<evidence type="ECO:0000313" key="1">
    <source>
        <dbReference type="EMBL" id="REH31073.1"/>
    </source>
</evidence>